<dbReference type="SUPFAM" id="SSF103378">
    <property type="entry name" value="2-methylcitrate dehydratase PrpD"/>
    <property type="match status" value="1"/>
</dbReference>
<protein>
    <submittedName>
        <fullName evidence="4">MmgE/PrpD family protein</fullName>
    </submittedName>
</protein>
<dbReference type="AlphaFoldDB" id="A0A930YP23"/>
<sequence length="455" mass="47667">MSTRTSNVQEALAAWIVGFDRSQVPARVREAVVTALVNSVGTGIGGLTVDTAQNAVQYAHSNAAPGPASVIVDGARLAPGMAAFANGVILNALGQEETHAATATHPAETTVPIVLAMAEELGSSGQEVVDALLIGMQVTMGLGAMELMPTIRYEICQAPSVLGTVGAAAGAARLLGLDEPTTTHTLGLAAMFSAGLSESIVKGTGEYHYLKGFVGVHAHTAVQLAAAGAEAATSAFEGPGGFFRMFFGVDPDRLKAFDVAADVVKQASTWSILDLVYKPYPANWFNMPFIDAAKHLREHEGVAADDIVSIDLAVNEFARRSGGLDGPPFTYRCNALASTQFGVATMLATGRVTLRETVERNDPEVLRLCGATTAVASAGMGNGRLVVRTGSGVHEVDLDDEPRDYRLGRREITEQFERIVGEVLGPERATHLLGLLEGIDDLDDIGSITQAWVGA</sequence>
<dbReference type="InterPro" id="IPR045336">
    <property type="entry name" value="MmgE_PrpD_N"/>
</dbReference>
<dbReference type="InterPro" id="IPR036148">
    <property type="entry name" value="MmgE/PrpD_sf"/>
</dbReference>
<dbReference type="EMBL" id="JADKPO010000031">
    <property type="protein sequence ID" value="MBF4769784.1"/>
    <property type="molecule type" value="Genomic_DNA"/>
</dbReference>
<dbReference type="InterPro" id="IPR005656">
    <property type="entry name" value="MmgE_PrpD"/>
</dbReference>
<dbReference type="PANTHER" id="PTHR16943">
    <property type="entry name" value="2-METHYLCITRATE DEHYDRATASE-RELATED"/>
    <property type="match status" value="1"/>
</dbReference>
<feature type="domain" description="MmgE/PrpD C-terminal" evidence="3">
    <location>
        <begin position="280"/>
        <end position="430"/>
    </location>
</feature>
<accession>A0A930YP23</accession>
<dbReference type="PANTHER" id="PTHR16943:SF8">
    <property type="entry name" value="2-METHYLCITRATE DEHYDRATASE"/>
    <property type="match status" value="1"/>
</dbReference>
<reference evidence="4" key="1">
    <citation type="submission" date="2020-11" db="EMBL/GenBank/DDBJ databases">
        <title>Nocardioides cynanchi sp. nov., isolated from soil of rhizosphere of Cynanchum wilfordii.</title>
        <authorList>
            <person name="Lee J.-S."/>
            <person name="Suh M.K."/>
            <person name="Kim J.-S."/>
        </authorList>
    </citation>
    <scope>NUCLEOTIDE SEQUENCE</scope>
    <source>
        <strain evidence="4">KCTC 19276</strain>
    </source>
</reference>
<comment type="similarity">
    <text evidence="1">Belongs to the PrpD family.</text>
</comment>
<keyword evidence="5" id="KW-1185">Reference proteome</keyword>
<dbReference type="InterPro" id="IPR045337">
    <property type="entry name" value="MmgE_PrpD_C"/>
</dbReference>
<organism evidence="4 5">
    <name type="scientific">Nocardioides agariphilus</name>
    <dbReference type="NCBI Taxonomy" id="433664"/>
    <lineage>
        <taxon>Bacteria</taxon>
        <taxon>Bacillati</taxon>
        <taxon>Actinomycetota</taxon>
        <taxon>Actinomycetes</taxon>
        <taxon>Propionibacteriales</taxon>
        <taxon>Nocardioidaceae</taxon>
        <taxon>Nocardioides</taxon>
    </lineage>
</organism>
<dbReference type="Pfam" id="PF19305">
    <property type="entry name" value="MmgE_PrpD_C"/>
    <property type="match status" value="1"/>
</dbReference>
<dbReference type="Pfam" id="PF03972">
    <property type="entry name" value="MmgE_PrpD_N"/>
    <property type="match status" value="1"/>
</dbReference>
<dbReference type="Gene3D" id="3.30.1330.120">
    <property type="entry name" value="2-methylcitrate dehydratase PrpD"/>
    <property type="match status" value="1"/>
</dbReference>
<dbReference type="InterPro" id="IPR042183">
    <property type="entry name" value="MmgE/PrpD_sf_1"/>
</dbReference>
<proteinExistence type="inferred from homology"/>
<evidence type="ECO:0000259" key="3">
    <source>
        <dbReference type="Pfam" id="PF19305"/>
    </source>
</evidence>
<name>A0A930YP23_9ACTN</name>
<dbReference type="Gene3D" id="1.10.4100.10">
    <property type="entry name" value="2-methylcitrate dehydratase PrpD"/>
    <property type="match status" value="1"/>
</dbReference>
<evidence type="ECO:0000259" key="2">
    <source>
        <dbReference type="Pfam" id="PF03972"/>
    </source>
</evidence>
<comment type="caution">
    <text evidence="4">The sequence shown here is derived from an EMBL/GenBank/DDBJ whole genome shotgun (WGS) entry which is preliminary data.</text>
</comment>
<dbReference type="RefSeq" id="WP_194697926.1">
    <property type="nucleotide sequence ID" value="NZ_JADKPO010000031.1"/>
</dbReference>
<dbReference type="GO" id="GO:0016829">
    <property type="term" value="F:lyase activity"/>
    <property type="evidence" value="ECO:0007669"/>
    <property type="project" value="InterPro"/>
</dbReference>
<evidence type="ECO:0000256" key="1">
    <source>
        <dbReference type="ARBA" id="ARBA00006174"/>
    </source>
</evidence>
<gene>
    <name evidence="4" type="ORF">ISU10_18600</name>
</gene>
<feature type="domain" description="MmgE/PrpD N-terminal" evidence="2">
    <location>
        <begin position="10"/>
        <end position="250"/>
    </location>
</feature>
<dbReference type="Proteomes" id="UP000660668">
    <property type="component" value="Unassembled WGS sequence"/>
</dbReference>
<evidence type="ECO:0000313" key="5">
    <source>
        <dbReference type="Proteomes" id="UP000660668"/>
    </source>
</evidence>
<evidence type="ECO:0000313" key="4">
    <source>
        <dbReference type="EMBL" id="MBF4769784.1"/>
    </source>
</evidence>
<dbReference type="InterPro" id="IPR042188">
    <property type="entry name" value="MmgE/PrpD_sf_2"/>
</dbReference>